<gene>
    <name evidence="3" type="ORF">DWB85_06715</name>
</gene>
<feature type="region of interest" description="Disordered" evidence="1">
    <location>
        <begin position="81"/>
        <end position="341"/>
    </location>
</feature>
<dbReference type="AlphaFoldDB" id="A0A3L7E146"/>
<evidence type="ECO:0000313" key="3">
    <source>
        <dbReference type="EMBL" id="RLQ22669.1"/>
    </source>
</evidence>
<dbReference type="EMBL" id="QRAN01000005">
    <property type="protein sequence ID" value="RLQ22669.1"/>
    <property type="molecule type" value="Genomic_DNA"/>
</dbReference>
<keyword evidence="2" id="KW-0812">Transmembrane</keyword>
<keyword evidence="2" id="KW-0472">Membrane</keyword>
<dbReference type="OrthoDB" id="5736790at2"/>
<evidence type="ECO:0000256" key="2">
    <source>
        <dbReference type="SAM" id="Phobius"/>
    </source>
</evidence>
<comment type="caution">
    <text evidence="3">The sequence shown here is derived from an EMBL/GenBank/DDBJ whole genome shotgun (WGS) entry which is preliminary data.</text>
</comment>
<organism evidence="3 4">
    <name type="scientific">Seongchinamella sediminis</name>
    <dbReference type="NCBI Taxonomy" id="2283635"/>
    <lineage>
        <taxon>Bacteria</taxon>
        <taxon>Pseudomonadati</taxon>
        <taxon>Pseudomonadota</taxon>
        <taxon>Gammaproteobacteria</taxon>
        <taxon>Cellvibrionales</taxon>
        <taxon>Halieaceae</taxon>
        <taxon>Seongchinamella</taxon>
    </lineage>
</organism>
<feature type="region of interest" description="Disordered" evidence="1">
    <location>
        <begin position="381"/>
        <end position="422"/>
    </location>
</feature>
<keyword evidence="4" id="KW-1185">Reference proteome</keyword>
<feature type="transmembrane region" description="Helical" evidence="2">
    <location>
        <begin position="830"/>
        <end position="848"/>
    </location>
</feature>
<feature type="transmembrane region" description="Helical" evidence="2">
    <location>
        <begin position="944"/>
        <end position="963"/>
    </location>
</feature>
<feature type="transmembrane region" description="Helical" evidence="2">
    <location>
        <begin position="807"/>
        <end position="824"/>
    </location>
</feature>
<name>A0A3L7E146_9GAMM</name>
<evidence type="ECO:0000313" key="4">
    <source>
        <dbReference type="Proteomes" id="UP000265509"/>
    </source>
</evidence>
<keyword evidence="2" id="KW-1133">Transmembrane helix</keyword>
<dbReference type="SUPFAM" id="SSF50956">
    <property type="entry name" value="Thermostable phytase (3-phytase)"/>
    <property type="match status" value="1"/>
</dbReference>
<proteinExistence type="predicted"/>
<feature type="transmembrane region" description="Helical" evidence="2">
    <location>
        <begin position="741"/>
        <end position="763"/>
    </location>
</feature>
<dbReference type="Proteomes" id="UP000265509">
    <property type="component" value="Unassembled WGS sequence"/>
</dbReference>
<sequence>MNRFNLTFRGEILPGKDPEQVKARFARLFGITDPERLEHFFTGETIILRRNLDRKVAGEYYQKLHKLGAEAELVKVTAETDLPKPAATPASKNDNAHADWETARQQAEREALARRTRGTAQRRELEREEAERKRQAEETERKRQAEEAARLKAEQEAAEKRAAKEAARRQAEEAARLKAEQEAERKRKAEAAARRKAAAAEARRQEAEAAAQKKAAEEEKRRQAAQAAAKKKAAEKEKRRVAAEKAAREKAAAEAERKRREAEAARIAAEAAEQERQEKAAEARRRAREQQEQKRQRELEKKRRAKAEARRKAEEKAARRKQREAEQAAQARAEQARRQAEQEALQRARELEERAIERGARALAATGAIRATRARVKSRLELPRRSTAYHAGKASQSRTAPNLYQLRPFRNTTEVRERPALAREKKRRALLTAATALALLLILLGRLLALTPAADVTGPTALAASTGGELAVLAGKELLLHDRAGVSTTAIPARELGLTALSPPLAYTPAGELLLTAQALEDPTAGSQLWQCSLDDRQCVAMARTQAPDALSVHPLSGELFVADVAGQSLAKLAADGTRLADTDRPLAANPVLRLNAGLLLVNSSEGPAVSVLRYEDRAFGQQLDEILLLPPSALEAELSRVWDFASSDSHWWAILYNPASGASGLYLFDHDWKFIKQLATRQTTSPGQLVNWGNKILLYHPQQAQILRFSAAGKAEAPLVSESLQTMIETRASAQRLTRLAWSLALILLLGIVLVSLARAYLQAARALVYRGRPSSGAAPLDDIADDISWIDAVATRPQQLRHANVALAVVALAVVILLVGLGVSLATLVGAILVLCGPLLALQLLLRSERDYLGSWEDHLVLVDHRRLYHLASGARIQYRGPFLLVDDVVVFTGTPLLPALDAQAINREIAPLAQAGVRVDRKTLLVKLLQSHHPLARGGQVAGLCMLAGLLVMILGQLPWQG</sequence>
<feature type="compositionally biased region" description="Basic and acidic residues" evidence="1">
    <location>
        <begin position="121"/>
        <end position="193"/>
    </location>
</feature>
<feature type="compositionally biased region" description="Basic and acidic residues" evidence="1">
    <location>
        <begin position="273"/>
        <end position="317"/>
    </location>
</feature>
<feature type="compositionally biased region" description="Basic and acidic residues" evidence="1">
    <location>
        <begin position="413"/>
        <end position="422"/>
    </location>
</feature>
<feature type="compositionally biased region" description="Basic and acidic residues" evidence="1">
    <location>
        <begin position="232"/>
        <end position="264"/>
    </location>
</feature>
<feature type="compositionally biased region" description="Basic and acidic residues" evidence="1">
    <location>
        <begin position="94"/>
        <end position="113"/>
    </location>
</feature>
<accession>A0A3L7E146</accession>
<reference evidence="3 4" key="1">
    <citation type="submission" date="2018-07" db="EMBL/GenBank/DDBJ databases">
        <title>Halioglobus sp. genome submission.</title>
        <authorList>
            <person name="Ye M.-Q."/>
            <person name="Du Z.-J."/>
        </authorList>
    </citation>
    <scope>NUCLEOTIDE SEQUENCE [LARGE SCALE GENOMIC DNA]</scope>
    <source>
        <strain evidence="3 4">U0301</strain>
    </source>
</reference>
<evidence type="ECO:0000256" key="1">
    <source>
        <dbReference type="SAM" id="MobiDB-lite"/>
    </source>
</evidence>
<dbReference type="RefSeq" id="WP_117953440.1">
    <property type="nucleotide sequence ID" value="NZ_QRAN01000005.1"/>
</dbReference>
<protein>
    <submittedName>
        <fullName evidence="3">Uncharacterized protein</fullName>
    </submittedName>
</protein>